<protein>
    <recommendedName>
        <fullName evidence="3">Lipoprotein</fullName>
    </recommendedName>
</protein>
<accession>A0ABW1KUY5</accession>
<keyword evidence="2" id="KW-1185">Reference proteome</keyword>
<evidence type="ECO:0008006" key="3">
    <source>
        <dbReference type="Google" id="ProtNLM"/>
    </source>
</evidence>
<reference evidence="1 2" key="1">
    <citation type="submission" date="2024-09" db="EMBL/GenBank/DDBJ databases">
        <authorList>
            <person name="Zhang Z.-H."/>
        </authorList>
    </citation>
    <scope>NUCLEOTIDE SEQUENCE [LARGE SCALE GENOMIC DNA]</scope>
    <source>
        <strain evidence="1 2">HHTR114</strain>
    </source>
</reference>
<dbReference type="Proteomes" id="UP001596116">
    <property type="component" value="Unassembled WGS sequence"/>
</dbReference>
<proteinExistence type="predicted"/>
<organism evidence="1 2">
    <name type="scientific">Hyphococcus aureus</name>
    <dbReference type="NCBI Taxonomy" id="2666033"/>
    <lineage>
        <taxon>Bacteria</taxon>
        <taxon>Pseudomonadati</taxon>
        <taxon>Pseudomonadota</taxon>
        <taxon>Alphaproteobacteria</taxon>
        <taxon>Parvularculales</taxon>
        <taxon>Parvularculaceae</taxon>
        <taxon>Hyphococcus</taxon>
    </lineage>
</organism>
<dbReference type="EMBL" id="JBHPON010000002">
    <property type="protein sequence ID" value="MFC6035885.1"/>
    <property type="molecule type" value="Genomic_DNA"/>
</dbReference>
<comment type="caution">
    <text evidence="1">The sequence shown here is derived from an EMBL/GenBank/DDBJ whole genome shotgun (WGS) entry which is preliminary data.</text>
</comment>
<evidence type="ECO:0000313" key="2">
    <source>
        <dbReference type="Proteomes" id="UP001596116"/>
    </source>
</evidence>
<sequence>MQTLITDCLRILLVAIMMAGCSTTPKEVEAKEFDAYAGCLVAPNKWRQIAAPPNREVLLDLPEKISSKPVRSWFGSADSLREVWFESSSGDELQACRYNPQKSCYNGGSVISVSFKKLESRWEAGPAKVSICSH</sequence>
<dbReference type="RefSeq" id="WP_379882894.1">
    <property type="nucleotide sequence ID" value="NZ_JBHPON010000002.1"/>
</dbReference>
<evidence type="ECO:0000313" key="1">
    <source>
        <dbReference type="EMBL" id="MFC6035885.1"/>
    </source>
</evidence>
<gene>
    <name evidence="1" type="ORF">ACFMB1_10040</name>
</gene>
<name>A0ABW1KUY5_9PROT</name>